<organism evidence="4 5">
    <name type="scientific">Camelina sativa</name>
    <name type="common">False flax</name>
    <name type="synonym">Myagrum sativum</name>
    <dbReference type="NCBI Taxonomy" id="90675"/>
    <lineage>
        <taxon>Eukaryota</taxon>
        <taxon>Viridiplantae</taxon>
        <taxon>Streptophyta</taxon>
        <taxon>Embryophyta</taxon>
        <taxon>Tracheophyta</taxon>
        <taxon>Spermatophyta</taxon>
        <taxon>Magnoliopsida</taxon>
        <taxon>eudicotyledons</taxon>
        <taxon>Gunneridae</taxon>
        <taxon>Pentapetalae</taxon>
        <taxon>rosids</taxon>
        <taxon>malvids</taxon>
        <taxon>Brassicales</taxon>
        <taxon>Brassicaceae</taxon>
        <taxon>Camelineae</taxon>
        <taxon>Camelina</taxon>
    </lineage>
</organism>
<protein>
    <submittedName>
        <fullName evidence="5">Transcription termination factor MTEF18, mitochondrial</fullName>
    </submittedName>
</protein>
<dbReference type="InterPro" id="IPR038538">
    <property type="entry name" value="MTERF_sf"/>
</dbReference>
<reference evidence="5" key="2">
    <citation type="submission" date="2025-08" db="UniProtKB">
        <authorList>
            <consortium name="RefSeq"/>
        </authorList>
    </citation>
    <scope>IDENTIFICATION</scope>
    <source>
        <tissue evidence="5">Leaf</tissue>
    </source>
</reference>
<dbReference type="PANTHER" id="PTHR13068:SF113">
    <property type="entry name" value="TRANSCRIPTION TERMINATION FACTOR MTEF18, MITOCHONDRIAL"/>
    <property type="match status" value="1"/>
</dbReference>
<comment type="similarity">
    <text evidence="1">Belongs to the mTERF family.</text>
</comment>
<name>A0ABM0Z9J3_CAMSA</name>
<dbReference type="SMART" id="SM00733">
    <property type="entry name" value="Mterf"/>
    <property type="match status" value="5"/>
</dbReference>
<dbReference type="InterPro" id="IPR003690">
    <property type="entry name" value="MTERF"/>
</dbReference>
<sequence length="559" mass="65000">MFMVRLKFSSISHNFSTAAAKHRRVPSKYKSLAIGQAQQAITDYLHTTRSLSYTHAEHIATNASVSIRNLILKLDFSVPTFSKSLRKHLSYHPINEFEFFFESIGIDYSEVNEFLPEKKFFFYEDRSVLDAACALSKFGFPWNKLGKLYKEERFVFVQSPGEIESRLFKFKDMGFTSVAVIGVCLAMPRTLCGGGELGSEIRCLFVKLKRLFDEFDSLHLFEENVESWHDISRKVRVFYDLGCCENEEMWELMCRNKSVFVEYSEEALMRKVEYFCRFGVRKEDVALLILRNPGIMDFDLEKPVISVTGMLKHFGLSQDEVDGVAQRYPYVLGRNKLKNLPYVLRALDLHERIFDRLKNGNHHLLASYSLMDPEEDLDREYQEGLEELQNSRTKTHHVQKLDFLHEIGFGENGITMKVLQHVHGTAIELQDRFQVLLNNGIVLSKICMLIRSAPKILNQKPHSIQDKLRFLCGEMGDSLEYLDVFPAYLCFDLENRINPRFRFHKWLVEKGLSEKSYSIASIVATSEKAFIARLYGIHPAIPKHWFERFSNRKTRYTVS</sequence>
<accession>A0ABM0Z9J3</accession>
<reference evidence="4" key="1">
    <citation type="journal article" date="2014" name="Nat. Commun.">
        <title>The emerging biofuel crop Camelina sativa retains a highly undifferentiated hexaploid genome structure.</title>
        <authorList>
            <person name="Kagale S."/>
            <person name="Koh C."/>
            <person name="Nixon J."/>
            <person name="Bollina V."/>
            <person name="Clarke W.E."/>
            <person name="Tuteja R."/>
            <person name="Spillane C."/>
            <person name="Robinson S.J."/>
            <person name="Links M.G."/>
            <person name="Clarke C."/>
            <person name="Higgins E.E."/>
            <person name="Huebert T."/>
            <person name="Sharpe A.G."/>
            <person name="Parkin I.A."/>
        </authorList>
    </citation>
    <scope>NUCLEOTIDE SEQUENCE [LARGE SCALE GENOMIC DNA]</scope>
    <source>
        <strain evidence="4">cv. DH55</strain>
    </source>
</reference>
<evidence type="ECO:0000256" key="3">
    <source>
        <dbReference type="ARBA" id="ARBA00022946"/>
    </source>
</evidence>
<keyword evidence="2" id="KW-0806">Transcription termination</keyword>
<dbReference type="GeneID" id="104788315"/>
<evidence type="ECO:0000313" key="4">
    <source>
        <dbReference type="Proteomes" id="UP000694864"/>
    </source>
</evidence>
<dbReference type="Proteomes" id="UP000694864">
    <property type="component" value="Chromosome 5"/>
</dbReference>
<evidence type="ECO:0000313" key="5">
    <source>
        <dbReference type="RefSeq" id="XP_010512365.1"/>
    </source>
</evidence>
<dbReference type="PANTHER" id="PTHR13068">
    <property type="entry name" value="CGI-12 PROTEIN-RELATED"/>
    <property type="match status" value="1"/>
</dbReference>
<keyword evidence="2" id="KW-0805">Transcription regulation</keyword>
<dbReference type="Gene3D" id="1.25.70.10">
    <property type="entry name" value="Transcription termination factor 3, mitochondrial"/>
    <property type="match status" value="3"/>
</dbReference>
<evidence type="ECO:0000256" key="2">
    <source>
        <dbReference type="ARBA" id="ARBA00022472"/>
    </source>
</evidence>
<keyword evidence="2" id="KW-0804">Transcription</keyword>
<keyword evidence="3" id="KW-0809">Transit peptide</keyword>
<dbReference type="Pfam" id="PF02536">
    <property type="entry name" value="mTERF"/>
    <property type="match status" value="2"/>
</dbReference>
<evidence type="ECO:0000256" key="1">
    <source>
        <dbReference type="ARBA" id="ARBA00007692"/>
    </source>
</evidence>
<keyword evidence="4" id="KW-1185">Reference proteome</keyword>
<proteinExistence type="inferred from homology"/>
<gene>
    <name evidence="5" type="primary">LOC104788315</name>
</gene>
<dbReference type="RefSeq" id="XP_010512365.1">
    <property type="nucleotide sequence ID" value="XM_010514063.2"/>
</dbReference>